<keyword evidence="3" id="KW-1185">Reference proteome</keyword>
<accession>A0AAD7MNF0</accession>
<proteinExistence type="predicted"/>
<dbReference type="EMBL" id="JARKIB010000197">
    <property type="protein sequence ID" value="KAJ7725054.1"/>
    <property type="molecule type" value="Genomic_DNA"/>
</dbReference>
<gene>
    <name evidence="2" type="ORF">B0H16DRAFT_1782372</name>
</gene>
<feature type="chain" id="PRO_5041905021" description="F-box domain-containing protein" evidence="1">
    <location>
        <begin position="23"/>
        <end position="482"/>
    </location>
</feature>
<evidence type="ECO:0008006" key="4">
    <source>
        <dbReference type="Google" id="ProtNLM"/>
    </source>
</evidence>
<reference evidence="2" key="1">
    <citation type="submission" date="2023-03" db="EMBL/GenBank/DDBJ databases">
        <title>Massive genome expansion in bonnet fungi (Mycena s.s.) driven by repeated elements and novel gene families across ecological guilds.</title>
        <authorList>
            <consortium name="Lawrence Berkeley National Laboratory"/>
            <person name="Harder C.B."/>
            <person name="Miyauchi S."/>
            <person name="Viragh M."/>
            <person name="Kuo A."/>
            <person name="Thoen E."/>
            <person name="Andreopoulos B."/>
            <person name="Lu D."/>
            <person name="Skrede I."/>
            <person name="Drula E."/>
            <person name="Henrissat B."/>
            <person name="Morin E."/>
            <person name="Kohler A."/>
            <person name="Barry K."/>
            <person name="LaButti K."/>
            <person name="Morin E."/>
            <person name="Salamov A."/>
            <person name="Lipzen A."/>
            <person name="Mereny Z."/>
            <person name="Hegedus B."/>
            <person name="Baldrian P."/>
            <person name="Stursova M."/>
            <person name="Weitz H."/>
            <person name="Taylor A."/>
            <person name="Grigoriev I.V."/>
            <person name="Nagy L.G."/>
            <person name="Martin F."/>
            <person name="Kauserud H."/>
        </authorList>
    </citation>
    <scope>NUCLEOTIDE SEQUENCE</scope>
    <source>
        <strain evidence="2">CBHHK182m</strain>
    </source>
</reference>
<evidence type="ECO:0000313" key="3">
    <source>
        <dbReference type="Proteomes" id="UP001215598"/>
    </source>
</evidence>
<evidence type="ECO:0000256" key="1">
    <source>
        <dbReference type="SAM" id="SignalP"/>
    </source>
</evidence>
<dbReference type="AlphaFoldDB" id="A0AAD7MNF0"/>
<protein>
    <recommendedName>
        <fullName evidence="4">F-box domain-containing protein</fullName>
    </recommendedName>
</protein>
<comment type="caution">
    <text evidence="2">The sequence shown here is derived from an EMBL/GenBank/DDBJ whole genome shotgun (WGS) entry which is preliminary data.</text>
</comment>
<name>A0AAD7MNF0_9AGAR</name>
<evidence type="ECO:0000313" key="2">
    <source>
        <dbReference type="EMBL" id="KAJ7725054.1"/>
    </source>
</evidence>
<sequence>MTTRRLFQTALISVQLFRVVQLFLIFLENHEPEEDELSDSDSESESHMTHEKMYKTYDFELPSPTDDWETFADETRVTQEIRQYQATHSDAQDVEGEEDCKASPPDIGSIEPQAGLSTLPIELALKVTRQLPFADRARFATTSHLGIILAADVLQSAATRILLHFQLQFTAIRLLLTATGAAIIGSAVTSLMRIGDFFVPDNLDFVVGDRKGPWVTDYLTMAGYTLFDENAEYVNANGIRRVWSMGLHGLKINVLESLSNNPLDVVTFSNMSCVYGAWLADGIWHGYPQLTTRGITVTTPRSFPVGQGIANHRRVWDIVHKYLDRGFTFRLNEYDEHHRCGTNFNCPATLRTSDDAGCSYSPFPHWSLSGDYVPHRVVCWSMGGTGCSKGILNRKNEEIRAGSAASGKPMNTFEQQSAYVAIYRRFLVSPFNALHQVPHPAIEVRSVQNSGRRMMRYDARAGVHYSAPATTHETETKTPCIY</sequence>
<keyword evidence="1" id="KW-0732">Signal</keyword>
<organism evidence="2 3">
    <name type="scientific">Mycena metata</name>
    <dbReference type="NCBI Taxonomy" id="1033252"/>
    <lineage>
        <taxon>Eukaryota</taxon>
        <taxon>Fungi</taxon>
        <taxon>Dikarya</taxon>
        <taxon>Basidiomycota</taxon>
        <taxon>Agaricomycotina</taxon>
        <taxon>Agaricomycetes</taxon>
        <taxon>Agaricomycetidae</taxon>
        <taxon>Agaricales</taxon>
        <taxon>Marasmiineae</taxon>
        <taxon>Mycenaceae</taxon>
        <taxon>Mycena</taxon>
    </lineage>
</organism>
<feature type="signal peptide" evidence="1">
    <location>
        <begin position="1"/>
        <end position="22"/>
    </location>
</feature>
<dbReference type="Proteomes" id="UP001215598">
    <property type="component" value="Unassembled WGS sequence"/>
</dbReference>